<reference evidence="1 2" key="1">
    <citation type="submission" date="2021-06" db="EMBL/GenBank/DDBJ databases">
        <authorList>
            <person name="Palmer J.M."/>
        </authorList>
    </citation>
    <scope>NUCLEOTIDE SEQUENCE [LARGE SCALE GENOMIC DNA]</scope>
    <source>
        <strain evidence="2">if_2019</strain>
        <tissue evidence="1">Muscle</tissue>
    </source>
</reference>
<gene>
    <name evidence="1" type="ORF">ILYODFUR_022581</name>
</gene>
<comment type="caution">
    <text evidence="1">The sequence shown here is derived from an EMBL/GenBank/DDBJ whole genome shotgun (WGS) entry which is preliminary data.</text>
</comment>
<protein>
    <submittedName>
        <fullName evidence="1">Uncharacterized protein</fullName>
    </submittedName>
</protein>
<proteinExistence type="predicted"/>
<evidence type="ECO:0000313" key="1">
    <source>
        <dbReference type="EMBL" id="MEQ2233511.1"/>
    </source>
</evidence>
<sequence length="101" mass="11592">MRETQKTGRRKERERAGCCRLRDALTHQRVTAVTAVGTEHPLPGKRNKAVYCIIEGIQLSFILLSRINRHLLEYPVIRRSILLLEKGELGVDTDRSFQHLG</sequence>
<dbReference type="EMBL" id="JAHRIQ010037257">
    <property type="protein sequence ID" value="MEQ2233511.1"/>
    <property type="molecule type" value="Genomic_DNA"/>
</dbReference>
<organism evidence="1 2">
    <name type="scientific">Ilyodon furcidens</name>
    <name type="common">goldbreast splitfin</name>
    <dbReference type="NCBI Taxonomy" id="33524"/>
    <lineage>
        <taxon>Eukaryota</taxon>
        <taxon>Metazoa</taxon>
        <taxon>Chordata</taxon>
        <taxon>Craniata</taxon>
        <taxon>Vertebrata</taxon>
        <taxon>Euteleostomi</taxon>
        <taxon>Actinopterygii</taxon>
        <taxon>Neopterygii</taxon>
        <taxon>Teleostei</taxon>
        <taxon>Neoteleostei</taxon>
        <taxon>Acanthomorphata</taxon>
        <taxon>Ovalentaria</taxon>
        <taxon>Atherinomorphae</taxon>
        <taxon>Cyprinodontiformes</taxon>
        <taxon>Goodeidae</taxon>
        <taxon>Ilyodon</taxon>
    </lineage>
</organism>
<name>A0ABV0TNB4_9TELE</name>
<evidence type="ECO:0000313" key="2">
    <source>
        <dbReference type="Proteomes" id="UP001482620"/>
    </source>
</evidence>
<accession>A0ABV0TNB4</accession>
<dbReference type="Proteomes" id="UP001482620">
    <property type="component" value="Unassembled WGS sequence"/>
</dbReference>
<keyword evidence="2" id="KW-1185">Reference proteome</keyword>